<gene>
    <name evidence="2" type="ORF">FHS33_001128</name>
</gene>
<reference evidence="2 3" key="1">
    <citation type="submission" date="2020-08" db="EMBL/GenBank/DDBJ databases">
        <title>Genomic Encyclopedia of Type Strains, Phase III (KMG-III): the genomes of soil and plant-associated and newly described type strains.</title>
        <authorList>
            <person name="Whitman W."/>
        </authorList>
    </citation>
    <scope>NUCLEOTIDE SEQUENCE [LARGE SCALE GENOMIC DNA]</scope>
    <source>
        <strain evidence="2 3">CECT 3271</strain>
    </source>
</reference>
<feature type="region of interest" description="Disordered" evidence="1">
    <location>
        <begin position="1"/>
        <end position="22"/>
    </location>
</feature>
<proteinExistence type="predicted"/>
<dbReference type="AlphaFoldDB" id="A0AA40SA65"/>
<evidence type="ECO:0000313" key="3">
    <source>
        <dbReference type="Proteomes" id="UP000530412"/>
    </source>
</evidence>
<comment type="caution">
    <text evidence="2">The sequence shown here is derived from an EMBL/GenBank/DDBJ whole genome shotgun (WGS) entry which is preliminary data.</text>
</comment>
<organism evidence="2 3">
    <name type="scientific">Streptomyces calvus</name>
    <dbReference type="NCBI Taxonomy" id="67282"/>
    <lineage>
        <taxon>Bacteria</taxon>
        <taxon>Bacillati</taxon>
        <taxon>Actinomycetota</taxon>
        <taxon>Actinomycetes</taxon>
        <taxon>Kitasatosporales</taxon>
        <taxon>Streptomycetaceae</taxon>
        <taxon>Streptomyces</taxon>
    </lineage>
</organism>
<protein>
    <submittedName>
        <fullName evidence="2">Uncharacterized protein</fullName>
    </submittedName>
</protein>
<evidence type="ECO:0000256" key="1">
    <source>
        <dbReference type="SAM" id="MobiDB-lite"/>
    </source>
</evidence>
<evidence type="ECO:0000313" key="2">
    <source>
        <dbReference type="EMBL" id="MBA8942734.1"/>
    </source>
</evidence>
<sequence length="413" mass="45691">MQSGTRARSGGSGSPTPKSPSLGEQLEARVAQLWFWEGFYARYGVNLQRYYQEPILVTDLDLFAFDFSPHLSLIKYIGEVKSGTGKNAEKPLDRLVWLRGLRELVGADAAELTMAKGVTSRIRDLGRSLDVSAQSVQDFERREINAVGKMADLGSHGVSALRLEQEVRETCKRVADLERAFWFLRGEVLFLDHFLAIKQLIDLLQGISKYWTPRLQDAEARAVRWLASESVSILTLKLVAASSTAVTLNRNDWDALVSERLAEGAVPMHQMRKISDSVDKFVAGILSAAKVSPEIRTEAIGAFLPEPPDYAASLAELCWRLKSDAPVARVLPRQMDIFIFERLTHQRYIDASVVGRLGLQRDTFGRSRRLISAFLRGCGASFDELEQALVGPAMPGGGITVEVHADEADASEA</sequence>
<feature type="compositionally biased region" description="Low complexity" evidence="1">
    <location>
        <begin position="1"/>
        <end position="21"/>
    </location>
</feature>
<accession>A0AA40SA65</accession>
<dbReference type="EMBL" id="JACJIE010000002">
    <property type="protein sequence ID" value="MBA8942734.1"/>
    <property type="molecule type" value="Genomic_DNA"/>
</dbReference>
<dbReference type="RefSeq" id="WP_142195412.1">
    <property type="nucleotide sequence ID" value="NZ_BMSU01000030.1"/>
</dbReference>
<dbReference type="Proteomes" id="UP000530412">
    <property type="component" value="Unassembled WGS sequence"/>
</dbReference>
<name>A0AA40SA65_9ACTN</name>